<dbReference type="InterPro" id="IPR050923">
    <property type="entry name" value="Cell_Proc_Reg/RNA_Proc"/>
</dbReference>
<gene>
    <name evidence="3" type="ORF">WJX72_004390</name>
</gene>
<dbReference type="SUPFAM" id="SSF49879">
    <property type="entry name" value="SMAD/FHA domain"/>
    <property type="match status" value="1"/>
</dbReference>
<dbReference type="SMART" id="SM00240">
    <property type="entry name" value="FHA"/>
    <property type="match status" value="1"/>
</dbReference>
<evidence type="ECO:0000313" key="4">
    <source>
        <dbReference type="Proteomes" id="UP001489004"/>
    </source>
</evidence>
<feature type="domain" description="FHA" evidence="2">
    <location>
        <begin position="62"/>
        <end position="113"/>
    </location>
</feature>
<dbReference type="PROSITE" id="PS50006">
    <property type="entry name" value="FHA_DOMAIN"/>
    <property type="match status" value="1"/>
</dbReference>
<evidence type="ECO:0000313" key="3">
    <source>
        <dbReference type="EMBL" id="KAK9810075.1"/>
    </source>
</evidence>
<comment type="caution">
    <text evidence="3">The sequence shown here is derived from an EMBL/GenBank/DDBJ whole genome shotgun (WGS) entry which is preliminary data.</text>
</comment>
<evidence type="ECO:0000256" key="1">
    <source>
        <dbReference type="SAM" id="MobiDB-lite"/>
    </source>
</evidence>
<feature type="compositionally biased region" description="Basic and acidic residues" evidence="1">
    <location>
        <begin position="1"/>
        <end position="16"/>
    </location>
</feature>
<dbReference type="PANTHER" id="PTHR23308">
    <property type="entry name" value="NUCLEAR INHIBITOR OF PROTEIN PHOSPHATASE-1"/>
    <property type="match status" value="1"/>
</dbReference>
<sequence length="144" mass="15498">MDRYTGRDEGLEESRKGPMGNVARLGMGGFVKSNQGMGLHMCLAVLKEGQVIQEIPLVRPATVFGRAAGADMVLEHQSVSRQHAAVCYHSMTGKWVVIDLGSVHGTWVDGKPVSKVSPAELKVGGHVRFAASTRQTLTGGLRTW</sequence>
<protein>
    <recommendedName>
        <fullName evidence="2">FHA domain-containing protein</fullName>
    </recommendedName>
</protein>
<keyword evidence="4" id="KW-1185">Reference proteome</keyword>
<dbReference type="AlphaFoldDB" id="A0AAW1PJR4"/>
<accession>A0AAW1PJR4</accession>
<dbReference type="EMBL" id="JALJOR010000010">
    <property type="protein sequence ID" value="KAK9810075.1"/>
    <property type="molecule type" value="Genomic_DNA"/>
</dbReference>
<dbReference type="InterPro" id="IPR008984">
    <property type="entry name" value="SMAD_FHA_dom_sf"/>
</dbReference>
<dbReference type="Pfam" id="PF00498">
    <property type="entry name" value="FHA"/>
    <property type="match status" value="1"/>
</dbReference>
<dbReference type="Proteomes" id="UP001489004">
    <property type="component" value="Unassembled WGS sequence"/>
</dbReference>
<dbReference type="InterPro" id="IPR000253">
    <property type="entry name" value="FHA_dom"/>
</dbReference>
<reference evidence="3 4" key="1">
    <citation type="journal article" date="2024" name="Nat. Commun.">
        <title>Phylogenomics reveals the evolutionary origins of lichenization in chlorophyte algae.</title>
        <authorList>
            <person name="Puginier C."/>
            <person name="Libourel C."/>
            <person name="Otte J."/>
            <person name="Skaloud P."/>
            <person name="Haon M."/>
            <person name="Grisel S."/>
            <person name="Petersen M."/>
            <person name="Berrin J.G."/>
            <person name="Delaux P.M."/>
            <person name="Dal Grande F."/>
            <person name="Keller J."/>
        </authorList>
    </citation>
    <scope>NUCLEOTIDE SEQUENCE [LARGE SCALE GENOMIC DNA]</scope>
    <source>
        <strain evidence="3 4">SAG 2043</strain>
    </source>
</reference>
<organism evidence="3 4">
    <name type="scientific">[Myrmecia] bisecta</name>
    <dbReference type="NCBI Taxonomy" id="41462"/>
    <lineage>
        <taxon>Eukaryota</taxon>
        <taxon>Viridiplantae</taxon>
        <taxon>Chlorophyta</taxon>
        <taxon>core chlorophytes</taxon>
        <taxon>Trebouxiophyceae</taxon>
        <taxon>Trebouxiales</taxon>
        <taxon>Trebouxiaceae</taxon>
        <taxon>Myrmecia</taxon>
    </lineage>
</organism>
<dbReference type="Gene3D" id="2.60.200.20">
    <property type="match status" value="1"/>
</dbReference>
<evidence type="ECO:0000259" key="2">
    <source>
        <dbReference type="PROSITE" id="PS50006"/>
    </source>
</evidence>
<name>A0AAW1PJR4_9CHLO</name>
<proteinExistence type="predicted"/>
<feature type="region of interest" description="Disordered" evidence="1">
    <location>
        <begin position="1"/>
        <end position="20"/>
    </location>
</feature>